<evidence type="ECO:0000313" key="1">
    <source>
        <dbReference type="EMBL" id="EEE68503.1"/>
    </source>
</evidence>
<accession>B9G0D6</accession>
<gene>
    <name evidence="1" type="ORF">OsJ_26927</name>
</gene>
<proteinExistence type="predicted"/>
<protein>
    <submittedName>
        <fullName evidence="1">Uncharacterized protein</fullName>
    </submittedName>
</protein>
<reference evidence="1" key="2">
    <citation type="submission" date="2008-12" db="EMBL/GenBank/DDBJ databases">
        <title>Improved gene annotation of the rice (Oryza sativa) genomes.</title>
        <authorList>
            <person name="Wang J."/>
            <person name="Li R."/>
            <person name="Fan W."/>
            <person name="Huang Q."/>
            <person name="Zhang J."/>
            <person name="Zhou Y."/>
            <person name="Hu Y."/>
            <person name="Zi S."/>
            <person name="Li J."/>
            <person name="Ni P."/>
            <person name="Zheng H."/>
            <person name="Zhang Y."/>
            <person name="Zhao M."/>
            <person name="Hao Q."/>
            <person name="McDermott J."/>
            <person name="Samudrala R."/>
            <person name="Kristiansen K."/>
            <person name="Wong G.K.-S."/>
        </authorList>
    </citation>
    <scope>NUCLEOTIDE SEQUENCE</scope>
</reference>
<sequence>MGCNGPLKVPDHLPLHVCGLLLRPSSLCVRFVVRFSGFCLSTSIFLAKETSSDSRTESMTDIPSSSDNSGETTRSFDDLCFCARNTAVTPDIKNYISIIGQFLQRSSKFYIVTMNNTFMKQDRLCKLSLLTNMLMCDVLTDTCRFTLPSFLMAFFQNTVQTQTLTTCADSPYPYEHLRKTEPACREIDEVTLTMCAHSPYPYEYLRKTELACREIDEVTTGASLSTTTNTDILPPYTSSPLEAISGGEDIWWLAASRMGWRGDVAAVQADSVDGNNSPFLCARSPTIGNGGADQPYLMVGKPHGWPCWGWDGAEMWLWCQSKNSGHCHIGWPVGVLVKGGRVS</sequence>
<organism evidence="1">
    <name type="scientific">Oryza sativa subsp. japonica</name>
    <name type="common">Rice</name>
    <dbReference type="NCBI Taxonomy" id="39947"/>
    <lineage>
        <taxon>Eukaryota</taxon>
        <taxon>Viridiplantae</taxon>
        <taxon>Streptophyta</taxon>
        <taxon>Embryophyta</taxon>
        <taxon>Tracheophyta</taxon>
        <taxon>Spermatophyta</taxon>
        <taxon>Magnoliopsida</taxon>
        <taxon>Liliopsida</taxon>
        <taxon>Poales</taxon>
        <taxon>Poaceae</taxon>
        <taxon>BOP clade</taxon>
        <taxon>Oryzoideae</taxon>
        <taxon>Oryzeae</taxon>
        <taxon>Oryzinae</taxon>
        <taxon>Oryza</taxon>
        <taxon>Oryza sativa</taxon>
    </lineage>
</organism>
<dbReference type="AlphaFoldDB" id="B9G0D6"/>
<reference evidence="1" key="1">
    <citation type="journal article" date="2005" name="PLoS Biol.">
        <title>The genomes of Oryza sativa: a history of duplications.</title>
        <authorList>
            <person name="Yu J."/>
            <person name="Wang J."/>
            <person name="Lin W."/>
            <person name="Li S."/>
            <person name="Li H."/>
            <person name="Zhou J."/>
            <person name="Ni P."/>
            <person name="Dong W."/>
            <person name="Hu S."/>
            <person name="Zeng C."/>
            <person name="Zhang J."/>
            <person name="Zhang Y."/>
            <person name="Li R."/>
            <person name="Xu Z."/>
            <person name="Li S."/>
            <person name="Li X."/>
            <person name="Zheng H."/>
            <person name="Cong L."/>
            <person name="Lin L."/>
            <person name="Yin J."/>
            <person name="Geng J."/>
            <person name="Li G."/>
            <person name="Shi J."/>
            <person name="Liu J."/>
            <person name="Lv H."/>
            <person name="Li J."/>
            <person name="Wang J."/>
            <person name="Deng Y."/>
            <person name="Ran L."/>
            <person name="Shi X."/>
            <person name="Wang X."/>
            <person name="Wu Q."/>
            <person name="Li C."/>
            <person name="Ren X."/>
            <person name="Wang J."/>
            <person name="Wang X."/>
            <person name="Li D."/>
            <person name="Liu D."/>
            <person name="Zhang X."/>
            <person name="Ji Z."/>
            <person name="Zhao W."/>
            <person name="Sun Y."/>
            <person name="Zhang Z."/>
            <person name="Bao J."/>
            <person name="Han Y."/>
            <person name="Dong L."/>
            <person name="Ji J."/>
            <person name="Chen P."/>
            <person name="Wu S."/>
            <person name="Liu J."/>
            <person name="Xiao Y."/>
            <person name="Bu D."/>
            <person name="Tan J."/>
            <person name="Yang L."/>
            <person name="Ye C."/>
            <person name="Zhang J."/>
            <person name="Xu J."/>
            <person name="Zhou Y."/>
            <person name="Yu Y."/>
            <person name="Zhang B."/>
            <person name="Zhuang S."/>
            <person name="Wei H."/>
            <person name="Liu B."/>
            <person name="Lei M."/>
            <person name="Yu H."/>
            <person name="Li Y."/>
            <person name="Xu H."/>
            <person name="Wei S."/>
            <person name="He X."/>
            <person name="Fang L."/>
            <person name="Zhang Z."/>
            <person name="Zhang Y."/>
            <person name="Huang X."/>
            <person name="Su Z."/>
            <person name="Tong W."/>
            <person name="Li J."/>
            <person name="Tong Z."/>
            <person name="Li S."/>
            <person name="Ye J."/>
            <person name="Wang L."/>
            <person name="Fang L."/>
            <person name="Lei T."/>
            <person name="Chen C."/>
            <person name="Chen H."/>
            <person name="Xu Z."/>
            <person name="Li H."/>
            <person name="Huang H."/>
            <person name="Zhang F."/>
            <person name="Xu H."/>
            <person name="Li N."/>
            <person name="Zhao C."/>
            <person name="Li S."/>
            <person name="Dong L."/>
            <person name="Huang Y."/>
            <person name="Li L."/>
            <person name="Xi Y."/>
            <person name="Qi Q."/>
            <person name="Li W."/>
            <person name="Zhang B."/>
            <person name="Hu W."/>
            <person name="Zhang Y."/>
            <person name="Tian X."/>
            <person name="Jiao Y."/>
            <person name="Liang X."/>
            <person name="Jin J."/>
            <person name="Gao L."/>
            <person name="Zheng W."/>
            <person name="Hao B."/>
            <person name="Liu S."/>
            <person name="Wang W."/>
            <person name="Yuan L."/>
            <person name="Cao M."/>
            <person name="McDermott J."/>
            <person name="Samudrala R."/>
            <person name="Wang J."/>
            <person name="Wong G.K."/>
            <person name="Yang H."/>
        </authorList>
    </citation>
    <scope>NUCLEOTIDE SEQUENCE [LARGE SCALE GENOMIC DNA]</scope>
</reference>
<name>B9G0D6_ORYSJ</name>
<dbReference type="Proteomes" id="UP000007752">
    <property type="component" value="Chromosome 8"/>
</dbReference>
<dbReference type="EMBL" id="CM000145">
    <property type="protein sequence ID" value="EEE68503.1"/>
    <property type="molecule type" value="Genomic_DNA"/>
</dbReference>